<comment type="caution">
    <text evidence="2">The sequence shown here is derived from an EMBL/GenBank/DDBJ whole genome shotgun (WGS) entry which is preliminary data.</text>
</comment>
<sequence>MQPIVIAILGTLIHSVAAQDGPPQDFGEAFPSGLAVLNDGQTGRGLKSMPTPSYTSQRWPDGLLPEPCASIGDAYDCPRTDFEVYNVTYSDCPVPKTICRCSNSLIPFDEIAQEFGRIPMAARQMVRTFSSVQTGGCGGFSNGADIWLVGACRDSPSVYFHEVGHMLDCQHGAGGGFWSGMQEWKDVVTRTSDTCVSDNYAKNGWADNFAQTGVMIAYDLNVAPITDYPVSCMSNQISKAREVLLDAYSPNQGQCTQSVKQGRVLCVSDEARAAGLCSESQFKVAAIQESKFKGVEFVDLEAVIQVCTGFKRRRGVPVPFVA</sequence>
<reference evidence="2" key="1">
    <citation type="journal article" date="2023" name="Mol. Phylogenet. Evol.">
        <title>Genome-scale phylogeny and comparative genomics of the fungal order Sordariales.</title>
        <authorList>
            <person name="Hensen N."/>
            <person name="Bonometti L."/>
            <person name="Westerberg I."/>
            <person name="Brannstrom I.O."/>
            <person name="Guillou S."/>
            <person name="Cros-Aarteil S."/>
            <person name="Calhoun S."/>
            <person name="Haridas S."/>
            <person name="Kuo A."/>
            <person name="Mondo S."/>
            <person name="Pangilinan J."/>
            <person name="Riley R."/>
            <person name="LaButti K."/>
            <person name="Andreopoulos B."/>
            <person name="Lipzen A."/>
            <person name="Chen C."/>
            <person name="Yan M."/>
            <person name="Daum C."/>
            <person name="Ng V."/>
            <person name="Clum A."/>
            <person name="Steindorff A."/>
            <person name="Ohm R.A."/>
            <person name="Martin F."/>
            <person name="Silar P."/>
            <person name="Natvig D.O."/>
            <person name="Lalanne C."/>
            <person name="Gautier V."/>
            <person name="Ament-Velasquez S.L."/>
            <person name="Kruys A."/>
            <person name="Hutchinson M.I."/>
            <person name="Powell A.J."/>
            <person name="Barry K."/>
            <person name="Miller A.N."/>
            <person name="Grigoriev I.V."/>
            <person name="Debuchy R."/>
            <person name="Gladieux P."/>
            <person name="Hiltunen Thoren M."/>
            <person name="Johannesson H."/>
        </authorList>
    </citation>
    <scope>NUCLEOTIDE SEQUENCE</scope>
    <source>
        <strain evidence="2">CBS 958.72</strain>
    </source>
</reference>
<dbReference type="EMBL" id="JAULSN010000001">
    <property type="protein sequence ID" value="KAK3384104.1"/>
    <property type="molecule type" value="Genomic_DNA"/>
</dbReference>
<keyword evidence="1" id="KW-0732">Signal</keyword>
<feature type="chain" id="PRO_5041961778" evidence="1">
    <location>
        <begin position="19"/>
        <end position="322"/>
    </location>
</feature>
<feature type="signal peptide" evidence="1">
    <location>
        <begin position="1"/>
        <end position="18"/>
    </location>
</feature>
<dbReference type="SUPFAM" id="SSF55486">
    <property type="entry name" value="Metalloproteases ('zincins'), catalytic domain"/>
    <property type="match status" value="1"/>
</dbReference>
<reference evidence="2" key="2">
    <citation type="submission" date="2023-06" db="EMBL/GenBank/DDBJ databases">
        <authorList>
            <consortium name="Lawrence Berkeley National Laboratory"/>
            <person name="Haridas S."/>
            <person name="Hensen N."/>
            <person name="Bonometti L."/>
            <person name="Westerberg I."/>
            <person name="Brannstrom I.O."/>
            <person name="Guillou S."/>
            <person name="Cros-Aarteil S."/>
            <person name="Calhoun S."/>
            <person name="Kuo A."/>
            <person name="Mondo S."/>
            <person name="Pangilinan J."/>
            <person name="Riley R."/>
            <person name="Labutti K."/>
            <person name="Andreopoulos B."/>
            <person name="Lipzen A."/>
            <person name="Chen C."/>
            <person name="Yanf M."/>
            <person name="Daum C."/>
            <person name="Ng V."/>
            <person name="Clum A."/>
            <person name="Steindorff A."/>
            <person name="Ohm R."/>
            <person name="Martin F."/>
            <person name="Silar P."/>
            <person name="Natvig D."/>
            <person name="Lalanne C."/>
            <person name="Gautier V."/>
            <person name="Ament-Velasquez S.L."/>
            <person name="Kruys A."/>
            <person name="Hutchinson M.I."/>
            <person name="Powell A.J."/>
            <person name="Barry K."/>
            <person name="Miller A.N."/>
            <person name="Grigoriev I.V."/>
            <person name="Debuchy R."/>
            <person name="Gladieux P."/>
            <person name="Thoren M.H."/>
            <person name="Johannesson H."/>
        </authorList>
    </citation>
    <scope>NUCLEOTIDE SEQUENCE</scope>
    <source>
        <strain evidence="2">CBS 958.72</strain>
    </source>
</reference>
<gene>
    <name evidence="2" type="ORF">B0T24DRAFT_689055</name>
</gene>
<evidence type="ECO:0000256" key="1">
    <source>
        <dbReference type="SAM" id="SignalP"/>
    </source>
</evidence>
<dbReference type="AlphaFoldDB" id="A0AAE0NMK0"/>
<proteinExistence type="predicted"/>
<dbReference type="Proteomes" id="UP001287356">
    <property type="component" value="Unassembled WGS sequence"/>
</dbReference>
<accession>A0AAE0NMK0</accession>
<evidence type="ECO:0000313" key="2">
    <source>
        <dbReference type="EMBL" id="KAK3384104.1"/>
    </source>
</evidence>
<evidence type="ECO:0000313" key="3">
    <source>
        <dbReference type="Proteomes" id="UP001287356"/>
    </source>
</evidence>
<organism evidence="2 3">
    <name type="scientific">Lasiosphaeria ovina</name>
    <dbReference type="NCBI Taxonomy" id="92902"/>
    <lineage>
        <taxon>Eukaryota</taxon>
        <taxon>Fungi</taxon>
        <taxon>Dikarya</taxon>
        <taxon>Ascomycota</taxon>
        <taxon>Pezizomycotina</taxon>
        <taxon>Sordariomycetes</taxon>
        <taxon>Sordariomycetidae</taxon>
        <taxon>Sordariales</taxon>
        <taxon>Lasiosphaeriaceae</taxon>
        <taxon>Lasiosphaeria</taxon>
    </lineage>
</organism>
<protein>
    <submittedName>
        <fullName evidence="2">Conidiation-specific protein (Con-13)</fullName>
    </submittedName>
</protein>
<keyword evidence="3" id="KW-1185">Reference proteome</keyword>
<name>A0AAE0NMK0_9PEZI</name>